<dbReference type="GeneID" id="56473061"/>
<evidence type="ECO:0008006" key="4">
    <source>
        <dbReference type="Google" id="ProtNLM"/>
    </source>
</evidence>
<keyword evidence="1" id="KW-0812">Transmembrane</keyword>
<evidence type="ECO:0000313" key="3">
    <source>
        <dbReference type="Proteomes" id="UP000214618"/>
    </source>
</evidence>
<reference evidence="2 3" key="1">
    <citation type="submission" date="2016-10" db="EMBL/GenBank/DDBJ databases">
        <title>The whole genome sequencing and assembly of Bacillus simplex DSM 1321 strain.</title>
        <authorList>
            <person name="Park M.-K."/>
            <person name="Lee Y.-J."/>
            <person name="Yi H."/>
            <person name="Bahn Y.-S."/>
            <person name="Kim J.F."/>
            <person name="Lee D.-W."/>
        </authorList>
    </citation>
    <scope>NUCLEOTIDE SEQUENCE [LARGE SCALE GENOMIC DNA]</scope>
    <source>
        <strain evidence="2 3">DSM 1321</strain>
    </source>
</reference>
<accession>A0A223EG86</accession>
<sequence length="616" mass="70302">MGHCKSCGNSVNEDSRICPSCGAPIVGEKQITEKEVASEMRQEQVEETFAKRHKKRTLIITAILAFIMISSAAAAIILHKSPKELYLLSEYKTYQKSKEGWADKYGDKMEFQEKMMKKPSSSELTLSGNIEMDSLSTDPKLEMFQELLNKATLTAKTEQDPISNQSYYNLALHVEKEKAMDVEMFQAKDRLGLKVPFLYEKFFYLNFDEYGEFMQMIDPSNSGPETLEASDLEWQDLNLTEKEQEYIQKRYGAFLLGNLEDKNFTMKKGVEYEHEGETIKVREVTLKLSSSETKNPVNDFMDHLIKDEKLHSMIVTRAQKVSKTGAVTKEIGSPDANGLKRQLVDGLKDARKEMKGIHFSKGFSSTLLIDKDEQIIDRKVTTAFGGSTNQLNMELRSKNVPYGLNRIFEEFSVALSPEDDEESKLLFQITNDVVIKEATRKENLNASFKIEEYGESEEIKFSMKSDIDGETDGKKKIRRDFNLNLVVGEFIDRPSAFKGTIKQTSEINLKKDYSKAKFELKLGLADELDSDTVTFKLDSNTKLKDKLEMPDLKLDSGAGLNLVNIPEGEMYRIQEEVRMNLMELGVKYGLLPEDVYQFNSYDGYYELEDEDSVNKL</sequence>
<keyword evidence="1" id="KW-0472">Membrane</keyword>
<organism evidence="2 3">
    <name type="scientific">Peribacillus simplex NBRC 15720 = DSM 1321</name>
    <dbReference type="NCBI Taxonomy" id="1349754"/>
    <lineage>
        <taxon>Bacteria</taxon>
        <taxon>Bacillati</taxon>
        <taxon>Bacillota</taxon>
        <taxon>Bacilli</taxon>
        <taxon>Bacillales</taxon>
        <taxon>Bacillaceae</taxon>
        <taxon>Peribacillus</taxon>
    </lineage>
</organism>
<dbReference type="EMBL" id="CP017704">
    <property type="protein sequence ID" value="ASS94257.1"/>
    <property type="molecule type" value="Genomic_DNA"/>
</dbReference>
<feature type="transmembrane region" description="Helical" evidence="1">
    <location>
        <begin position="58"/>
        <end position="78"/>
    </location>
</feature>
<dbReference type="Proteomes" id="UP000214618">
    <property type="component" value="Chromosome"/>
</dbReference>
<name>A0A223EG86_9BACI</name>
<dbReference type="OrthoDB" id="2431540at2"/>
<dbReference type="AlphaFoldDB" id="A0A223EG86"/>
<evidence type="ECO:0000313" key="2">
    <source>
        <dbReference type="EMBL" id="ASS94257.1"/>
    </source>
</evidence>
<dbReference type="RefSeq" id="WP_063235751.1">
    <property type="nucleotide sequence ID" value="NZ_BCVO01000030.1"/>
</dbReference>
<keyword evidence="1" id="KW-1133">Transmembrane helix</keyword>
<evidence type="ECO:0000256" key="1">
    <source>
        <dbReference type="SAM" id="Phobius"/>
    </source>
</evidence>
<proteinExistence type="predicted"/>
<protein>
    <recommendedName>
        <fullName evidence="4">Zinc-ribbon domain-containing protein</fullName>
    </recommendedName>
</protein>
<gene>
    <name evidence="2" type="ORF">BS1321_09970</name>
</gene>